<dbReference type="Ensembl" id="ENSSSCT00015023058.1">
    <property type="protein sequence ID" value="ENSSSCP00015008977.1"/>
    <property type="gene ID" value="ENSSSCG00015017339.1"/>
</dbReference>
<feature type="domain" description="Helix-hairpin-helix DNA-binding motif class 1" evidence="3">
    <location>
        <begin position="145"/>
        <end position="164"/>
    </location>
</feature>
<proteinExistence type="predicted"/>
<dbReference type="Proteomes" id="UP000694724">
    <property type="component" value="Unplaced"/>
</dbReference>
<feature type="region of interest" description="Disordered" evidence="2">
    <location>
        <begin position="1"/>
        <end position="20"/>
    </location>
</feature>
<dbReference type="Ensembl" id="ENSSSCT00070058515.1">
    <property type="protein sequence ID" value="ENSSSCP00070049767.1"/>
    <property type="gene ID" value="ENSSSCG00070029151.1"/>
</dbReference>
<dbReference type="PANTHER" id="PTHR21180:SF32">
    <property type="entry name" value="ENDONUCLEASE_EXONUCLEASE_PHOSPHATASE FAMILY DOMAIN-CONTAINING PROTEIN 1"/>
    <property type="match status" value="1"/>
</dbReference>
<dbReference type="InterPro" id="IPR003583">
    <property type="entry name" value="Hlx-hairpin-Hlx_DNA-bd_motif"/>
</dbReference>
<dbReference type="Proteomes" id="UP000694720">
    <property type="component" value="Unplaced"/>
</dbReference>
<feature type="domain" description="Helix-hairpin-helix DNA-binding motif class 1" evidence="3">
    <location>
        <begin position="48"/>
        <end position="67"/>
    </location>
</feature>
<evidence type="ECO:0000256" key="2">
    <source>
        <dbReference type="SAM" id="MobiDB-lite"/>
    </source>
</evidence>
<evidence type="ECO:0000313" key="5">
    <source>
        <dbReference type="Ensembl" id="ENSSSCP00070049767.1"/>
    </source>
</evidence>
<dbReference type="GO" id="GO:0006281">
    <property type="term" value="P:DNA repair"/>
    <property type="evidence" value="ECO:0007669"/>
    <property type="project" value="InterPro"/>
</dbReference>
<evidence type="ECO:0000313" key="6">
    <source>
        <dbReference type="Proteomes" id="UP000314985"/>
    </source>
</evidence>
<dbReference type="NCBIfam" id="TIGR00426">
    <property type="entry name" value="competence protein ComEA helix-hairpin-helix repeat region"/>
    <property type="match status" value="1"/>
</dbReference>
<dbReference type="Proteomes" id="UP000694726">
    <property type="component" value="Unplaced"/>
</dbReference>
<dbReference type="GO" id="GO:0003824">
    <property type="term" value="F:catalytic activity"/>
    <property type="evidence" value="ECO:0007669"/>
    <property type="project" value="InterPro"/>
</dbReference>
<protein>
    <recommendedName>
        <fullName evidence="1">Endonuclease/exonuclease/phosphatase family domain-containing protein 1</fullName>
    </recommendedName>
</protein>
<dbReference type="Ensembl" id="ENSSSCT00035007048.1">
    <property type="protein sequence ID" value="ENSSSCP00035002418.1"/>
    <property type="gene ID" value="ENSSSCG00035005642.1"/>
</dbReference>
<feature type="region of interest" description="Disordered" evidence="2">
    <location>
        <begin position="459"/>
        <end position="487"/>
    </location>
</feature>
<dbReference type="Ensembl" id="ENSSSCT00065020601.1">
    <property type="protein sequence ID" value="ENSSSCP00065008337.1"/>
    <property type="gene ID" value="ENSSSCG00065015528.1"/>
</dbReference>
<reference evidence="5" key="2">
    <citation type="submission" date="2025-05" db="UniProtKB">
        <authorList>
            <consortium name="Ensembl"/>
        </authorList>
    </citation>
    <scope>IDENTIFICATION</scope>
</reference>
<dbReference type="Ensembl" id="ENSSSCT00055021562.1">
    <property type="protein sequence ID" value="ENSSSCP00055017082.1"/>
    <property type="gene ID" value="ENSSSCG00055010968.1"/>
</dbReference>
<dbReference type="GO" id="GO:0003677">
    <property type="term" value="F:DNA binding"/>
    <property type="evidence" value="ECO:0007669"/>
    <property type="project" value="InterPro"/>
</dbReference>
<dbReference type="PANTHER" id="PTHR21180">
    <property type="entry name" value="ENDONUCLEASE/EXONUCLEASE/PHOSPHATASE FAMILY DOMAIN-CONTAINING PROTEIN 1"/>
    <property type="match status" value="1"/>
</dbReference>
<dbReference type="Proteomes" id="UP000314985">
    <property type="component" value="Chromosome 18"/>
</dbReference>
<feature type="domain" description="Helix-hairpin-helix DNA-binding motif class 1" evidence="3">
    <location>
        <begin position="78"/>
        <end position="97"/>
    </location>
</feature>
<dbReference type="AlphaFoldDB" id="A0A4X1W6V7"/>
<dbReference type="Pfam" id="PF03372">
    <property type="entry name" value="Exo_endo_phos"/>
    <property type="match status" value="1"/>
</dbReference>
<feature type="compositionally biased region" description="Basic and acidic residues" evidence="2">
    <location>
        <begin position="11"/>
        <end position="20"/>
    </location>
</feature>
<dbReference type="SUPFAM" id="SSF56219">
    <property type="entry name" value="DNase I-like"/>
    <property type="match status" value="1"/>
</dbReference>
<dbReference type="Gene3D" id="3.60.10.10">
    <property type="entry name" value="Endonuclease/exonuclease/phosphatase"/>
    <property type="match status" value="1"/>
</dbReference>
<dbReference type="InterPro" id="IPR004509">
    <property type="entry name" value="Competence_ComEA_HhH"/>
</dbReference>
<dbReference type="Gene3D" id="1.10.150.280">
    <property type="entry name" value="AF1531-like domain"/>
    <property type="match status" value="1"/>
</dbReference>
<accession>A0A4X1W6V7</accession>
<dbReference type="InterPro" id="IPR010994">
    <property type="entry name" value="RuvA_2-like"/>
</dbReference>
<evidence type="ECO:0000259" key="3">
    <source>
        <dbReference type="SMART" id="SM00278"/>
    </source>
</evidence>
<dbReference type="Pfam" id="PF12836">
    <property type="entry name" value="HHH_3"/>
    <property type="match status" value="2"/>
</dbReference>
<reference evidence="5 6" key="1">
    <citation type="submission" date="2017-08" db="EMBL/GenBank/DDBJ databases">
        <title>USMARCv1.0.</title>
        <authorList>
            <person name="Hannum G.I."/>
            <person name="Koren S."/>
            <person name="Schroeder S.G."/>
            <person name="Chin S.C."/>
            <person name="Nonneman D.J."/>
            <person name="Becker S.A."/>
            <person name="Rosen B.D."/>
            <person name="Bickhart D.M."/>
            <person name="Putnam N.H."/>
            <person name="Green R.E."/>
            <person name="Tuggle C.K."/>
            <person name="Liu H."/>
            <person name="Rohrer G.A."/>
            <person name="Warr A."/>
            <person name="Hall R."/>
            <person name="Kim K."/>
            <person name="Hume D.A."/>
            <person name="Talbot R."/>
            <person name="Chow W."/>
            <person name="Howe K."/>
            <person name="Schwartz A.S."/>
            <person name="Watson M."/>
            <person name="Archibald A.L."/>
            <person name="Phillippy A.M."/>
            <person name="Smith T.P.L."/>
        </authorList>
    </citation>
    <scope>NUCLEOTIDE SEQUENCE [LARGE SCALE GENOMIC DNA]</scope>
</reference>
<dbReference type="InterPro" id="IPR036691">
    <property type="entry name" value="Endo/exonu/phosph_ase_sf"/>
</dbReference>
<organism evidence="5 6">
    <name type="scientific">Sus scrofa</name>
    <name type="common">Pig</name>
    <dbReference type="NCBI Taxonomy" id="9823"/>
    <lineage>
        <taxon>Eukaryota</taxon>
        <taxon>Metazoa</taxon>
        <taxon>Chordata</taxon>
        <taxon>Craniata</taxon>
        <taxon>Vertebrata</taxon>
        <taxon>Euteleostomi</taxon>
        <taxon>Mammalia</taxon>
        <taxon>Eutheria</taxon>
        <taxon>Laurasiatheria</taxon>
        <taxon>Artiodactyla</taxon>
        <taxon>Suina</taxon>
        <taxon>Suidae</taxon>
        <taxon>Sus</taxon>
    </lineage>
</organism>
<evidence type="ECO:0000313" key="4">
    <source>
        <dbReference type="Ensembl" id="ENSSSCP00015008977.1"/>
    </source>
</evidence>
<name>A0A4X1W6V7_PIG</name>
<sequence>MGSTLGCHRSIPRDPSDLSHSRKFSAACNFSNILVNQERLNINTATEEELMTLPGVTRAVARSIVEYREYIGGFKKVEDLALVSGVGATKLEQVKFEICVSSKGSSAQHSPSSLRRDLLAEQQPHHLATSVPLTPRVNINTATPAQLMSVRGLTEKMAISIVDYRREHGPFRSVEDLVRMGGINAAFLDRIRHQVFAERSRPPSTHTNGGLTFTAKPHPSPTSLSLQSEDLDLPPGGPTQIISTRPSVEAFGGTRDGRPVLRLATWNLQGCSVEKANNPGVREVVCMTLLENSIKLLAVQELLDREALEKVGSHDLTLVNLHLAALTLPGGENPSKNHSDGHRWASFTQTLQESLKGEKDVIVLGDFGQGPDSSDYDILRKEKFHPLIPAHTFTNISTKNPQGSKTLDNIWISKSLKKVFTGHWAVVREGLTNPWIPDNWSWGGVASEHCPVLAEFYTEKDGSRKEGPRNSSGVTLEPSEANIKHER</sequence>
<feature type="compositionally biased region" description="Basic and acidic residues" evidence="2">
    <location>
        <begin position="459"/>
        <end position="468"/>
    </location>
</feature>
<dbReference type="InterPro" id="IPR005135">
    <property type="entry name" value="Endo/exonuclease/phosphatase"/>
</dbReference>
<dbReference type="Gene3D" id="1.10.150.320">
    <property type="entry name" value="Photosystem II 12 kDa extrinsic protein"/>
    <property type="match status" value="1"/>
</dbReference>
<dbReference type="SUPFAM" id="SSF47781">
    <property type="entry name" value="RuvA domain 2-like"/>
    <property type="match status" value="2"/>
</dbReference>
<feature type="compositionally biased region" description="Polar residues" evidence="2">
    <location>
        <begin position="202"/>
        <end position="211"/>
    </location>
</feature>
<dbReference type="InterPro" id="IPR051675">
    <property type="entry name" value="Endo/Exo/Phosphatase_dom_1"/>
</dbReference>
<evidence type="ECO:0000256" key="1">
    <source>
        <dbReference type="ARBA" id="ARBA00015260"/>
    </source>
</evidence>
<dbReference type="SMART" id="SM00278">
    <property type="entry name" value="HhH1"/>
    <property type="match status" value="3"/>
</dbReference>
<dbReference type="Proteomes" id="UP000694725">
    <property type="component" value="Unplaced"/>
</dbReference>
<gene>
    <name evidence="4" type="primary">EEPD1</name>
</gene>
<feature type="region of interest" description="Disordered" evidence="2">
    <location>
        <begin position="200"/>
        <end position="226"/>
    </location>
</feature>